<evidence type="ECO:0000256" key="1">
    <source>
        <dbReference type="ARBA" id="ARBA00004496"/>
    </source>
</evidence>
<keyword evidence="8" id="KW-0539">Nucleus</keyword>
<dbReference type="GO" id="GO:0031087">
    <property type="term" value="P:deadenylation-independent decapping of nuclear-transcribed mRNA"/>
    <property type="evidence" value="ECO:0007669"/>
    <property type="project" value="InterPro"/>
</dbReference>
<keyword evidence="7" id="KW-0804">Transcription</keyword>
<name>A0AAD6J6Y3_9ROSI</name>
<evidence type="ECO:0000256" key="8">
    <source>
        <dbReference type="ARBA" id="ARBA00023242"/>
    </source>
</evidence>
<dbReference type="GO" id="GO:0003677">
    <property type="term" value="F:DNA binding"/>
    <property type="evidence" value="ECO:0007669"/>
    <property type="project" value="UniProtKB-KW"/>
</dbReference>
<evidence type="ECO:0000256" key="3">
    <source>
        <dbReference type="ARBA" id="ARBA00022574"/>
    </source>
</evidence>
<evidence type="ECO:0000259" key="9">
    <source>
        <dbReference type="PROSITE" id="PS51005"/>
    </source>
</evidence>
<evidence type="ECO:0000256" key="7">
    <source>
        <dbReference type="ARBA" id="ARBA00023163"/>
    </source>
</evidence>
<feature type="domain" description="NAC" evidence="9">
    <location>
        <begin position="122"/>
        <end position="268"/>
    </location>
</feature>
<sequence length="488" mass="53788">MKIWASTSEEGWLLPKGSDSLDCIQTLELKSSAEPGAEEASFNQVVALSQMGLILPANAKKNAIYVVHLDYGPNPASTRLDYISEFTVTMPILSLTGTSDVVHGQSVAQVYCVQTQAIQHSLLGCFDFVVIVAAAVAENHLVWVSSVGSGRDGVEESEKEGSRRQPIRAMLEDSFPKRHGENLFFFTQLDKRGQKFARKICGGPGTWHQVYKNPPFTVSIDHSCQVAAIKKLFTYKNRKSDQNGSWIMFEYSLPSLSEQTVLCQLIRNEAHASEKVQATTTTTRKRKRIADGDAAAKNTMFQKPRVEKDAQKQQIMGFNGEAKTVSQEKNQQLHLELEPVFDNGVQSDNFESFYFEPSTLLENYLMGAYSDITSTSNPAPPTVFTLDHAENLQSSDIDGDAAATENDDFHSEIFGLLDLSGYCDEESGVPSTLETAEASAYWAQATSTLDQPFTADAVHSYLELGVSDSSLANWPGSFSQMPNAARRR</sequence>
<dbReference type="Gene3D" id="2.170.150.80">
    <property type="entry name" value="NAC domain"/>
    <property type="match status" value="1"/>
</dbReference>
<dbReference type="GO" id="GO:0006355">
    <property type="term" value="P:regulation of DNA-templated transcription"/>
    <property type="evidence" value="ECO:0007669"/>
    <property type="project" value="InterPro"/>
</dbReference>
<keyword evidence="2" id="KW-0963">Cytoplasm</keyword>
<comment type="caution">
    <text evidence="10">The sequence shown here is derived from an EMBL/GenBank/DDBJ whole genome shotgun (WGS) entry which is preliminary data.</text>
</comment>
<evidence type="ECO:0000313" key="11">
    <source>
        <dbReference type="Proteomes" id="UP001162972"/>
    </source>
</evidence>
<keyword evidence="6" id="KW-0238">DNA-binding</keyword>
<gene>
    <name evidence="10" type="ORF">OIU84_027824</name>
</gene>
<dbReference type="InterPro" id="IPR045152">
    <property type="entry name" value="EDC4-like"/>
</dbReference>
<reference evidence="10" key="2">
    <citation type="journal article" date="2023" name="Int. J. Mol. Sci.">
        <title>De Novo Assembly and Annotation of 11 Diverse Shrub Willow (Salix) Genomes Reveals Novel Gene Organization in Sex-Linked Regions.</title>
        <authorList>
            <person name="Hyden B."/>
            <person name="Feng K."/>
            <person name="Yates T.B."/>
            <person name="Jawdy S."/>
            <person name="Cereghino C."/>
            <person name="Smart L.B."/>
            <person name="Muchero W."/>
        </authorList>
    </citation>
    <scope>NUCLEOTIDE SEQUENCE</scope>
    <source>
        <tissue evidence="10">Shoot tip</tissue>
    </source>
</reference>
<dbReference type="AlphaFoldDB" id="A0AAD6J6Y3"/>
<evidence type="ECO:0000256" key="5">
    <source>
        <dbReference type="ARBA" id="ARBA00023015"/>
    </source>
</evidence>
<proteinExistence type="predicted"/>
<organism evidence="10 11">
    <name type="scientific">Salix udensis</name>
    <dbReference type="NCBI Taxonomy" id="889485"/>
    <lineage>
        <taxon>Eukaryota</taxon>
        <taxon>Viridiplantae</taxon>
        <taxon>Streptophyta</taxon>
        <taxon>Embryophyta</taxon>
        <taxon>Tracheophyta</taxon>
        <taxon>Spermatophyta</taxon>
        <taxon>Magnoliopsida</taxon>
        <taxon>eudicotyledons</taxon>
        <taxon>Gunneridae</taxon>
        <taxon>Pentapetalae</taxon>
        <taxon>rosids</taxon>
        <taxon>fabids</taxon>
        <taxon>Malpighiales</taxon>
        <taxon>Salicaceae</taxon>
        <taxon>Saliceae</taxon>
        <taxon>Salix</taxon>
    </lineage>
</organism>
<evidence type="ECO:0000256" key="4">
    <source>
        <dbReference type="ARBA" id="ARBA00022737"/>
    </source>
</evidence>
<keyword evidence="11" id="KW-1185">Reference proteome</keyword>
<keyword evidence="3" id="KW-0853">WD repeat</keyword>
<evidence type="ECO:0000256" key="2">
    <source>
        <dbReference type="ARBA" id="ARBA00022490"/>
    </source>
</evidence>
<keyword evidence="4" id="KW-0677">Repeat</keyword>
<dbReference type="Proteomes" id="UP001162972">
    <property type="component" value="Unassembled WGS sequence"/>
</dbReference>
<evidence type="ECO:0000256" key="6">
    <source>
        <dbReference type="ARBA" id="ARBA00023125"/>
    </source>
</evidence>
<dbReference type="Pfam" id="PF02365">
    <property type="entry name" value="NAM"/>
    <property type="match status" value="1"/>
</dbReference>
<dbReference type="EMBL" id="JAPFFJ010000752">
    <property type="protein sequence ID" value="KAJ6392534.1"/>
    <property type="molecule type" value="Genomic_DNA"/>
</dbReference>
<dbReference type="SUPFAM" id="SSF101941">
    <property type="entry name" value="NAC domain"/>
    <property type="match status" value="1"/>
</dbReference>
<accession>A0AAD6J6Y3</accession>
<dbReference type="InterPro" id="IPR003441">
    <property type="entry name" value="NAC-dom"/>
</dbReference>
<dbReference type="PROSITE" id="PS51005">
    <property type="entry name" value="NAC"/>
    <property type="match status" value="1"/>
</dbReference>
<dbReference type="PANTHER" id="PTHR15598:SF5">
    <property type="entry name" value="ENHANCER OF MRNA-DECAPPING PROTEIN 4"/>
    <property type="match status" value="1"/>
</dbReference>
<reference evidence="10" key="1">
    <citation type="submission" date="2022-10" db="EMBL/GenBank/DDBJ databases">
        <authorList>
            <person name="Hyden B.L."/>
            <person name="Feng K."/>
            <person name="Yates T."/>
            <person name="Jawdy S."/>
            <person name="Smart L.B."/>
            <person name="Muchero W."/>
        </authorList>
    </citation>
    <scope>NUCLEOTIDE SEQUENCE</scope>
    <source>
        <tissue evidence="10">Shoot tip</tissue>
    </source>
</reference>
<comment type="subcellular location">
    <subcellularLocation>
        <location evidence="1">Cytoplasm</location>
    </subcellularLocation>
</comment>
<keyword evidence="5" id="KW-0805">Transcription regulation</keyword>
<dbReference type="GO" id="GO:0000932">
    <property type="term" value="C:P-body"/>
    <property type="evidence" value="ECO:0007669"/>
    <property type="project" value="TreeGrafter"/>
</dbReference>
<evidence type="ECO:0000313" key="10">
    <source>
        <dbReference type="EMBL" id="KAJ6392534.1"/>
    </source>
</evidence>
<dbReference type="InterPro" id="IPR036093">
    <property type="entry name" value="NAC_dom_sf"/>
</dbReference>
<dbReference type="PANTHER" id="PTHR15598">
    <property type="entry name" value="ENHANCER OF MRNA-DECAPPING PROTEIN 4"/>
    <property type="match status" value="1"/>
</dbReference>
<protein>
    <recommendedName>
        <fullName evidence="9">NAC domain-containing protein</fullName>
    </recommendedName>
</protein>